<dbReference type="GO" id="GO:0003700">
    <property type="term" value="F:DNA-binding transcription factor activity"/>
    <property type="evidence" value="ECO:0007669"/>
    <property type="project" value="InterPro"/>
</dbReference>
<protein>
    <submittedName>
        <fullName evidence="3">Transcriptional regulator, RpiR family</fullName>
    </submittedName>
</protein>
<dbReference type="RefSeq" id="WP_090217972.1">
    <property type="nucleotide sequence ID" value="NZ_FMWG01000004.1"/>
</dbReference>
<dbReference type="Gene3D" id="3.40.50.10490">
    <property type="entry name" value="Glucose-6-phosphate isomerase like protein, domain 1"/>
    <property type="match status" value="1"/>
</dbReference>
<proteinExistence type="predicted"/>
<evidence type="ECO:0000313" key="3">
    <source>
        <dbReference type="EMBL" id="SCZ61232.1"/>
    </source>
</evidence>
<dbReference type="Pfam" id="PF01380">
    <property type="entry name" value="SIS"/>
    <property type="match status" value="1"/>
</dbReference>
<gene>
    <name evidence="3" type="ORF">SAMN04488118_104215</name>
</gene>
<dbReference type="InterPro" id="IPR046348">
    <property type="entry name" value="SIS_dom_sf"/>
</dbReference>
<feature type="region of interest" description="Disordered" evidence="1">
    <location>
        <begin position="61"/>
        <end position="87"/>
    </location>
</feature>
<sequence>MIAAYDGLTRRERQIADLLLDNPVLTLLSSASDLAQMANVSNSTMTRFVKSLDFETYDATRRETRDQSGQGSPLNLIGQRKPHQPTDVNANFSRKEAEIVENPFSNLDRNTIENAAERLVAARQIGFLGMRNSHFFSSYAHWQFVQFRPGTRLISGAGETSAEHLAGFNKDDEVVIVGIRRIVSKLRACIDILADSGVDILLIADSSSLSLAHRARWTTVCPIGNEHVFDSCSSVLGVLRLLAFIALQKTGDEGLAYMASIENHHDRLNEL</sequence>
<dbReference type="EMBL" id="FMWG01000004">
    <property type="protein sequence ID" value="SCZ61232.1"/>
    <property type="molecule type" value="Genomic_DNA"/>
</dbReference>
<dbReference type="AlphaFoldDB" id="A0A1G5QHQ9"/>
<accession>A0A1G5QHQ9</accession>
<dbReference type="PANTHER" id="PTHR30514">
    <property type="entry name" value="GLUCOKINASE"/>
    <property type="match status" value="1"/>
</dbReference>
<organism evidence="3 4">
    <name type="scientific">Epibacterium ulvae</name>
    <dbReference type="NCBI Taxonomy" id="1156985"/>
    <lineage>
        <taxon>Bacteria</taxon>
        <taxon>Pseudomonadati</taxon>
        <taxon>Pseudomonadota</taxon>
        <taxon>Alphaproteobacteria</taxon>
        <taxon>Rhodobacterales</taxon>
        <taxon>Roseobacteraceae</taxon>
        <taxon>Epibacterium</taxon>
    </lineage>
</organism>
<dbReference type="PANTHER" id="PTHR30514:SF18">
    <property type="entry name" value="RPIR-FAMILY TRANSCRIPTIONAL REGULATOR"/>
    <property type="match status" value="1"/>
</dbReference>
<dbReference type="GO" id="GO:1901135">
    <property type="term" value="P:carbohydrate derivative metabolic process"/>
    <property type="evidence" value="ECO:0007669"/>
    <property type="project" value="InterPro"/>
</dbReference>
<feature type="domain" description="HTH rpiR-type" evidence="2">
    <location>
        <begin position="1"/>
        <end position="71"/>
    </location>
</feature>
<dbReference type="PROSITE" id="PS51071">
    <property type="entry name" value="HTH_RPIR"/>
    <property type="match status" value="1"/>
</dbReference>
<dbReference type="STRING" id="1156985.SAMN04488118_104215"/>
<evidence type="ECO:0000256" key="1">
    <source>
        <dbReference type="SAM" id="MobiDB-lite"/>
    </source>
</evidence>
<dbReference type="OrthoDB" id="3237351at2"/>
<dbReference type="Pfam" id="PF01418">
    <property type="entry name" value="HTH_6"/>
    <property type="match status" value="1"/>
</dbReference>
<name>A0A1G5QHQ9_9RHOB</name>
<dbReference type="InterPro" id="IPR036388">
    <property type="entry name" value="WH-like_DNA-bd_sf"/>
</dbReference>
<dbReference type="InterPro" id="IPR001347">
    <property type="entry name" value="SIS_dom"/>
</dbReference>
<evidence type="ECO:0000259" key="2">
    <source>
        <dbReference type="PROSITE" id="PS51071"/>
    </source>
</evidence>
<dbReference type="SUPFAM" id="SSF53697">
    <property type="entry name" value="SIS domain"/>
    <property type="match status" value="1"/>
</dbReference>
<dbReference type="GO" id="GO:0097367">
    <property type="term" value="F:carbohydrate derivative binding"/>
    <property type="evidence" value="ECO:0007669"/>
    <property type="project" value="InterPro"/>
</dbReference>
<dbReference type="InterPro" id="IPR047640">
    <property type="entry name" value="RpiR-like"/>
</dbReference>
<dbReference type="Proteomes" id="UP000198767">
    <property type="component" value="Unassembled WGS sequence"/>
</dbReference>
<dbReference type="SUPFAM" id="SSF46689">
    <property type="entry name" value="Homeodomain-like"/>
    <property type="match status" value="1"/>
</dbReference>
<keyword evidence="4" id="KW-1185">Reference proteome</keyword>
<dbReference type="InterPro" id="IPR000281">
    <property type="entry name" value="HTH_RpiR"/>
</dbReference>
<dbReference type="Gene3D" id="1.10.10.10">
    <property type="entry name" value="Winged helix-like DNA-binding domain superfamily/Winged helix DNA-binding domain"/>
    <property type="match status" value="1"/>
</dbReference>
<dbReference type="InterPro" id="IPR009057">
    <property type="entry name" value="Homeodomain-like_sf"/>
</dbReference>
<dbReference type="GO" id="GO:0003677">
    <property type="term" value="F:DNA binding"/>
    <property type="evidence" value="ECO:0007669"/>
    <property type="project" value="InterPro"/>
</dbReference>
<reference evidence="3 4" key="1">
    <citation type="submission" date="2016-10" db="EMBL/GenBank/DDBJ databases">
        <authorList>
            <person name="de Groot N.N."/>
        </authorList>
    </citation>
    <scope>NUCLEOTIDE SEQUENCE [LARGE SCALE GENOMIC DNA]</scope>
    <source>
        <strain evidence="3 4">U95</strain>
    </source>
</reference>
<evidence type="ECO:0000313" key="4">
    <source>
        <dbReference type="Proteomes" id="UP000198767"/>
    </source>
</evidence>